<name>A0A8J2J254_9HEXA</name>
<evidence type="ECO:0000313" key="7">
    <source>
        <dbReference type="EMBL" id="CAG7645706.1"/>
    </source>
</evidence>
<dbReference type="OrthoDB" id="19653at2759"/>
<evidence type="ECO:0000256" key="1">
    <source>
        <dbReference type="ARBA" id="ARBA00005964"/>
    </source>
</evidence>
<dbReference type="PROSITE" id="PS00122">
    <property type="entry name" value="CARBOXYLESTERASE_B_1"/>
    <property type="match status" value="1"/>
</dbReference>
<feature type="chain" id="PRO_5035487459" description="Carboxylic ester hydrolase" evidence="5">
    <location>
        <begin position="30"/>
        <end position="606"/>
    </location>
</feature>
<dbReference type="PANTHER" id="PTHR43142:SF1">
    <property type="entry name" value="CARBOXYLIC ESTER HYDROLASE"/>
    <property type="match status" value="1"/>
</dbReference>
<dbReference type="EC" id="3.1.1.-" evidence="5"/>
<dbReference type="AlphaFoldDB" id="A0A8J2J254"/>
<dbReference type="PANTHER" id="PTHR43142">
    <property type="entry name" value="CARBOXYLIC ESTER HYDROLASE"/>
    <property type="match status" value="1"/>
</dbReference>
<dbReference type="InterPro" id="IPR019826">
    <property type="entry name" value="Carboxylesterase_B_AS"/>
</dbReference>
<evidence type="ECO:0000259" key="6">
    <source>
        <dbReference type="Pfam" id="PF00135"/>
    </source>
</evidence>
<protein>
    <recommendedName>
        <fullName evidence="5">Carboxylic ester hydrolase</fullName>
        <ecNumber evidence="5">3.1.1.-</ecNumber>
    </recommendedName>
</protein>
<sequence length="606" mass="68515">MYRRTIITEDRMKAFSALFLLILLARLSAQTIDDTIDLLRNPLCQFLSATAQIRIPACSLDLSTSVVVETKSGQLRGNLRHSRNGARYNAYLGIRYAEEPERFQIAKPAKPWSGIKDADRYGSSCPQITLLKVVMGHEDCLFLNVFQPTEERCTEFLKLPVLFHIHGGAFKQGSGKDYGPKYLMDECIVYVSINYRLGALERHYLCIVQCFLTTDDGVIPGNLGLKDTLLALKWTRENIEHFRGDPDSITINGISAGGASVSHFLASPAAKGLFHRAIAQSGSSLNDWAVVYDPKTRARRLAEQLGCNNTEISSELKNCLLSMDLKAIVREQDSITRWIFDDVTFGPVIEPADSEDPFQTEHPYVRLKRGDVNRVPLITGNTKDEGILFHAIEIKSNNAAQKDINNNWHEMAPLILQYDYLNVSKEVRNRISDQIRAFYFQNRTLNQAGIESLINLESDRNFNAGTYEEALLYSKYAPVYHYAMTFTGAFSLTTLLLGLPYIAVSHGHDAQFLFKTSFFVPEPRGDSLKFSKKLIKLWVSFMQSGVPTQNATEDVTWEQFSEDKQNTHVLDLPSMNSPINEYSKIRNLIEQMQTFANEGVRSKRSE</sequence>
<comment type="caution">
    <text evidence="7">The sequence shown here is derived from an EMBL/GenBank/DDBJ whole genome shotgun (WGS) entry which is preliminary data.</text>
</comment>
<keyword evidence="3 5" id="KW-0378">Hydrolase</keyword>
<organism evidence="7 8">
    <name type="scientific">Allacma fusca</name>
    <dbReference type="NCBI Taxonomy" id="39272"/>
    <lineage>
        <taxon>Eukaryota</taxon>
        <taxon>Metazoa</taxon>
        <taxon>Ecdysozoa</taxon>
        <taxon>Arthropoda</taxon>
        <taxon>Hexapoda</taxon>
        <taxon>Collembola</taxon>
        <taxon>Symphypleona</taxon>
        <taxon>Sminthuridae</taxon>
        <taxon>Allacma</taxon>
    </lineage>
</organism>
<evidence type="ECO:0000256" key="3">
    <source>
        <dbReference type="ARBA" id="ARBA00022801"/>
    </source>
</evidence>
<dbReference type="GO" id="GO:0052689">
    <property type="term" value="F:carboxylic ester hydrolase activity"/>
    <property type="evidence" value="ECO:0007669"/>
    <property type="project" value="UniProtKB-KW"/>
</dbReference>
<comment type="similarity">
    <text evidence="1 5">Belongs to the type-B carboxylesterase/lipase family.</text>
</comment>
<feature type="signal peptide" evidence="5">
    <location>
        <begin position="1"/>
        <end position="29"/>
    </location>
</feature>
<keyword evidence="8" id="KW-1185">Reference proteome</keyword>
<accession>A0A8J2J254</accession>
<dbReference type="EMBL" id="CAJVCH010002729">
    <property type="protein sequence ID" value="CAG7645706.1"/>
    <property type="molecule type" value="Genomic_DNA"/>
</dbReference>
<evidence type="ECO:0000256" key="5">
    <source>
        <dbReference type="RuleBase" id="RU361235"/>
    </source>
</evidence>
<evidence type="ECO:0000256" key="4">
    <source>
        <dbReference type="ARBA" id="ARBA00023180"/>
    </source>
</evidence>
<keyword evidence="2" id="KW-0719">Serine esterase</keyword>
<dbReference type="PROSITE" id="PS00941">
    <property type="entry name" value="CARBOXYLESTERASE_B_2"/>
    <property type="match status" value="1"/>
</dbReference>
<evidence type="ECO:0000313" key="8">
    <source>
        <dbReference type="Proteomes" id="UP000708208"/>
    </source>
</evidence>
<dbReference type="InterPro" id="IPR019819">
    <property type="entry name" value="Carboxylesterase_B_CS"/>
</dbReference>
<reference evidence="7" key="1">
    <citation type="submission" date="2021-06" db="EMBL/GenBank/DDBJ databases">
        <authorList>
            <person name="Hodson N. C."/>
            <person name="Mongue J. A."/>
            <person name="Jaron S. K."/>
        </authorList>
    </citation>
    <scope>NUCLEOTIDE SEQUENCE</scope>
</reference>
<evidence type="ECO:0000256" key="2">
    <source>
        <dbReference type="ARBA" id="ARBA00022487"/>
    </source>
</evidence>
<dbReference type="InterPro" id="IPR002018">
    <property type="entry name" value="CarbesteraseB"/>
</dbReference>
<gene>
    <name evidence="7" type="ORF">AFUS01_LOCUS556</name>
</gene>
<proteinExistence type="inferred from homology"/>
<dbReference type="Proteomes" id="UP000708208">
    <property type="component" value="Unassembled WGS sequence"/>
</dbReference>
<keyword evidence="5" id="KW-0732">Signal</keyword>
<dbReference type="Pfam" id="PF00135">
    <property type="entry name" value="COesterase"/>
    <property type="match status" value="1"/>
</dbReference>
<keyword evidence="4" id="KW-0325">Glycoprotein</keyword>
<feature type="domain" description="Carboxylesterase type B" evidence="6">
    <location>
        <begin position="66"/>
        <end position="572"/>
    </location>
</feature>